<evidence type="ECO:0000256" key="1">
    <source>
        <dbReference type="SAM" id="MobiDB-lite"/>
    </source>
</evidence>
<dbReference type="OMA" id="INARWYL"/>
<dbReference type="InterPro" id="IPR031728">
    <property type="entry name" value="GlcAase_C"/>
</dbReference>
<evidence type="ECO:0000313" key="4">
    <source>
        <dbReference type="EMBL" id="OBZ74678.1"/>
    </source>
</evidence>
<dbReference type="InterPro" id="IPR052974">
    <property type="entry name" value="GH79_Enzymes"/>
</dbReference>
<dbReference type="AlphaFoldDB" id="A0A1C7MCU2"/>
<feature type="domain" description="Beta-glucuronidase C-terminal" evidence="3">
    <location>
        <begin position="479"/>
        <end position="589"/>
    </location>
</feature>
<accession>A0A1C7MCU2</accession>
<dbReference type="PANTHER" id="PTHR36183:SF2">
    <property type="entry name" value="BETA-GLUCURONIDASE C-TERMINAL DOMAIN-CONTAINING PROTEIN"/>
    <property type="match status" value="1"/>
</dbReference>
<evidence type="ECO:0000259" key="3">
    <source>
        <dbReference type="Pfam" id="PF16862"/>
    </source>
</evidence>
<gene>
    <name evidence="4" type="ORF">A0H81_05583</name>
</gene>
<sequence length="711" mass="76136">MSAARRLKANLLAILFPLFPGPSHPAKLMFPAFLLLSAWGLASVRAAITVYGANGVTTPSAFLPRATTYTSGIPSFTGLAAYNPVILAPPPLPSPLPPTQFTLAVPNNAQLVQGLSIPQMGTFYGFSIEMSVAIQLIGINSTYLNVPFLNLMSIIAERAGAVHIRVGGNTQETAVMVNSLADGKMIEKDKEDASNPTSTPVLTFTAELIYMLSNISSLVNTKWYLGIPFNDTTNFRFEIAESAEAILGNNLLGFQVGNEPDLYADHGHRPANYTQFDYFGEFALLTEAVSADAQFPVRNNLIAPSIQGLWSPECSRRRTLPERQLRHRLPYPKQSPHDPNAMFPTYLTHDSGKSIVAPYLNSTNIAQTVGKPFLMFETNTASCGGFPGISDAFGSALWALDYGLQMAYSNFTGALLHAGGQNVSYNPFTAPPTNQTAFHQWTIGPIFYAAVVVAEALGNTNTSRVMDLNANSANPYTPAYSIYENGNLARMVLINFMTDASGANTYTATLSAGGSQFGEANAVPAQVKVKYLASPSVSEKNNITWANQTLGGQFQADGRWQGNETVYTINCDQTANTCQVEVPAPGAALVFFSDAALQESTPQSTQTFATTAVTKVINTATVDPSVLATSNGENGSMRGTLSGTSQGSSGAQRAAGIAPSLAGLASVLAGLVVLCGNNVRFIPTFRGYVLPWNMTEFVAELFMKRYDWTVL</sequence>
<evidence type="ECO:0000256" key="2">
    <source>
        <dbReference type="SAM" id="SignalP"/>
    </source>
</evidence>
<dbReference type="PANTHER" id="PTHR36183">
    <property type="entry name" value="BETA-GLUCURONIDASE"/>
    <property type="match status" value="1"/>
</dbReference>
<comment type="caution">
    <text evidence="4">The sequence shown here is derived from an EMBL/GenBank/DDBJ whole genome shotgun (WGS) entry which is preliminary data.</text>
</comment>
<keyword evidence="2" id="KW-0732">Signal</keyword>
<dbReference type="InterPro" id="IPR017853">
    <property type="entry name" value="GH"/>
</dbReference>
<evidence type="ECO:0000313" key="5">
    <source>
        <dbReference type="Proteomes" id="UP000092993"/>
    </source>
</evidence>
<dbReference type="OrthoDB" id="2796951at2759"/>
<feature type="signal peptide" evidence="2">
    <location>
        <begin position="1"/>
        <end position="25"/>
    </location>
</feature>
<dbReference type="Pfam" id="PF16862">
    <property type="entry name" value="Glyco_hydro_79C"/>
    <property type="match status" value="1"/>
</dbReference>
<keyword evidence="5" id="KW-1185">Reference proteome</keyword>
<name>A0A1C7MCU2_GRIFR</name>
<dbReference type="SUPFAM" id="SSF51445">
    <property type="entry name" value="(Trans)glycosidases"/>
    <property type="match status" value="1"/>
</dbReference>
<feature type="chain" id="PRO_5008889059" evidence="2">
    <location>
        <begin position="26"/>
        <end position="711"/>
    </location>
</feature>
<feature type="compositionally biased region" description="Low complexity" evidence="1">
    <location>
        <begin position="638"/>
        <end position="649"/>
    </location>
</feature>
<protein>
    <submittedName>
        <fullName evidence="4">Beta-glucuronidase</fullName>
    </submittedName>
</protein>
<reference evidence="4 5" key="1">
    <citation type="submission" date="2016-03" db="EMBL/GenBank/DDBJ databases">
        <title>Whole genome sequencing of Grifola frondosa 9006-11.</title>
        <authorList>
            <person name="Min B."/>
            <person name="Park H."/>
            <person name="Kim J.-G."/>
            <person name="Cho H."/>
            <person name="Oh Y.-L."/>
            <person name="Kong W.-S."/>
            <person name="Choi I.-G."/>
        </authorList>
    </citation>
    <scope>NUCLEOTIDE SEQUENCE [LARGE SCALE GENOMIC DNA]</scope>
    <source>
        <strain evidence="4 5">9006-11</strain>
    </source>
</reference>
<dbReference type="STRING" id="5627.A0A1C7MCU2"/>
<dbReference type="Gene3D" id="3.20.20.80">
    <property type="entry name" value="Glycosidases"/>
    <property type="match status" value="1"/>
</dbReference>
<dbReference type="Proteomes" id="UP000092993">
    <property type="component" value="Unassembled WGS sequence"/>
</dbReference>
<organism evidence="4 5">
    <name type="scientific">Grifola frondosa</name>
    <name type="common">Maitake</name>
    <name type="synonym">Polyporus frondosus</name>
    <dbReference type="NCBI Taxonomy" id="5627"/>
    <lineage>
        <taxon>Eukaryota</taxon>
        <taxon>Fungi</taxon>
        <taxon>Dikarya</taxon>
        <taxon>Basidiomycota</taxon>
        <taxon>Agaricomycotina</taxon>
        <taxon>Agaricomycetes</taxon>
        <taxon>Polyporales</taxon>
        <taxon>Grifolaceae</taxon>
        <taxon>Grifola</taxon>
    </lineage>
</organism>
<feature type="region of interest" description="Disordered" evidence="1">
    <location>
        <begin position="627"/>
        <end position="649"/>
    </location>
</feature>
<proteinExistence type="predicted"/>
<dbReference type="EMBL" id="LUGG01000005">
    <property type="protein sequence ID" value="OBZ74678.1"/>
    <property type="molecule type" value="Genomic_DNA"/>
</dbReference>